<reference evidence="3" key="1">
    <citation type="journal article" date="2014" name="Genome Announc.">
        <title>Draft genome sequence of Colletotrichum sublineola, a destructive pathogen of cultivated sorghum.</title>
        <authorList>
            <person name="Baroncelli R."/>
            <person name="Sanz-Martin J.M."/>
            <person name="Rech G.E."/>
            <person name="Sukno S.A."/>
            <person name="Thon M.R."/>
        </authorList>
    </citation>
    <scope>NUCLEOTIDE SEQUENCE [LARGE SCALE GENOMIC DNA]</scope>
    <source>
        <strain evidence="3">TX430BB</strain>
    </source>
</reference>
<organism evidence="2 3">
    <name type="scientific">Colletotrichum sublineola</name>
    <name type="common">Sorghum anthracnose fungus</name>
    <dbReference type="NCBI Taxonomy" id="1173701"/>
    <lineage>
        <taxon>Eukaryota</taxon>
        <taxon>Fungi</taxon>
        <taxon>Dikarya</taxon>
        <taxon>Ascomycota</taxon>
        <taxon>Pezizomycotina</taxon>
        <taxon>Sordariomycetes</taxon>
        <taxon>Hypocreomycetidae</taxon>
        <taxon>Glomerellales</taxon>
        <taxon>Glomerellaceae</taxon>
        <taxon>Colletotrichum</taxon>
        <taxon>Colletotrichum graminicola species complex</taxon>
    </lineage>
</organism>
<dbReference type="eggNOG" id="ENOG502T5KQ">
    <property type="taxonomic scope" value="Eukaryota"/>
</dbReference>
<dbReference type="OrthoDB" id="10416893at2759"/>
<proteinExistence type="predicted"/>
<gene>
    <name evidence="2" type="ORF">CSUB01_07032</name>
</gene>
<evidence type="ECO:0000313" key="2">
    <source>
        <dbReference type="EMBL" id="KDN61268.1"/>
    </source>
</evidence>
<dbReference type="OMA" id="MEPIANA"/>
<protein>
    <submittedName>
        <fullName evidence="2">Uncharacterized protein</fullName>
    </submittedName>
</protein>
<sequence length="134" mass="15006">MEPIANAQQSANMPQPADMQQSDSLEQPVINLHVSFCLSLVSDEVTAISSIEYIEKHKLDGAVHPEYLAHLSRYSKERVEYCEKTLATLGRARELSVREGILQPDQQATQIAVLVDCCENNLKLWKKLQGLVEA</sequence>
<evidence type="ECO:0000256" key="1">
    <source>
        <dbReference type="SAM" id="MobiDB-lite"/>
    </source>
</evidence>
<dbReference type="HOGENOM" id="CLU_156679_0_0_1"/>
<comment type="caution">
    <text evidence="2">The sequence shown here is derived from an EMBL/GenBank/DDBJ whole genome shotgun (WGS) entry which is preliminary data.</text>
</comment>
<dbReference type="EMBL" id="JMSE01001427">
    <property type="protein sequence ID" value="KDN61268.1"/>
    <property type="molecule type" value="Genomic_DNA"/>
</dbReference>
<evidence type="ECO:0000313" key="3">
    <source>
        <dbReference type="Proteomes" id="UP000027238"/>
    </source>
</evidence>
<accession>A0A066WWL1</accession>
<feature type="region of interest" description="Disordered" evidence="1">
    <location>
        <begin position="1"/>
        <end position="23"/>
    </location>
</feature>
<keyword evidence="3" id="KW-1185">Reference proteome</keyword>
<name>A0A066WWL1_COLSU</name>
<dbReference type="Proteomes" id="UP000027238">
    <property type="component" value="Unassembled WGS sequence"/>
</dbReference>
<dbReference type="AlphaFoldDB" id="A0A066WWL1"/>